<dbReference type="GO" id="GO:0004439">
    <property type="term" value="F:phosphatidylinositol-4,5-bisphosphate 5-phosphatase activity"/>
    <property type="evidence" value="ECO:0007669"/>
    <property type="project" value="TreeGrafter"/>
</dbReference>
<feature type="domain" description="Inositol polyphosphate-related phosphatase" evidence="2">
    <location>
        <begin position="43"/>
        <end position="458"/>
    </location>
</feature>
<dbReference type="InterPro" id="IPR000300">
    <property type="entry name" value="IPPc"/>
</dbReference>
<dbReference type="GeneID" id="63716809"/>
<evidence type="ECO:0000313" key="4">
    <source>
        <dbReference type="Proteomes" id="UP000076580"/>
    </source>
</evidence>
<feature type="region of interest" description="Disordered" evidence="1">
    <location>
        <begin position="479"/>
        <end position="500"/>
    </location>
</feature>
<dbReference type="InterPro" id="IPR036691">
    <property type="entry name" value="Endo/exonu/phosph_ase_sf"/>
</dbReference>
<dbReference type="GO" id="GO:0046856">
    <property type="term" value="P:phosphatidylinositol dephosphorylation"/>
    <property type="evidence" value="ECO:0007669"/>
    <property type="project" value="InterPro"/>
</dbReference>
<feature type="compositionally biased region" description="Basic and acidic residues" evidence="1">
    <location>
        <begin position="306"/>
        <end position="321"/>
    </location>
</feature>
<protein>
    <submittedName>
        <fullName evidence="3">Phosphatase family protein</fullName>
    </submittedName>
</protein>
<dbReference type="SUPFAM" id="SSF56219">
    <property type="entry name" value="DNase I-like"/>
    <property type="match status" value="1"/>
</dbReference>
<evidence type="ECO:0000313" key="3">
    <source>
        <dbReference type="EMBL" id="KYK57159.1"/>
    </source>
</evidence>
<dbReference type="InterPro" id="IPR048869">
    <property type="entry name" value="OCRL-1_2_ASH"/>
</dbReference>
<proteinExistence type="predicted"/>
<dbReference type="PANTHER" id="PTHR11200">
    <property type="entry name" value="INOSITOL 5-PHOSPHATASE"/>
    <property type="match status" value="1"/>
</dbReference>
<dbReference type="InParanoid" id="A0A151GJA0"/>
<dbReference type="Pfam" id="PF21310">
    <property type="entry name" value="OCRL-like_ASH"/>
    <property type="match status" value="1"/>
</dbReference>
<dbReference type="InterPro" id="IPR013783">
    <property type="entry name" value="Ig-like_fold"/>
</dbReference>
<dbReference type="InterPro" id="IPR046985">
    <property type="entry name" value="IP5"/>
</dbReference>
<dbReference type="RefSeq" id="XP_040656511.1">
    <property type="nucleotide sequence ID" value="XM_040801478.1"/>
</dbReference>
<comment type="caution">
    <text evidence="3">The sequence shown here is derived from an EMBL/GenBank/DDBJ whole genome shotgun (WGS) entry which is preliminary data.</text>
</comment>
<dbReference type="SMART" id="SM00128">
    <property type="entry name" value="IPPc"/>
    <property type="match status" value="1"/>
</dbReference>
<feature type="compositionally biased region" description="Low complexity" evidence="1">
    <location>
        <begin position="7"/>
        <end position="21"/>
    </location>
</feature>
<feature type="region of interest" description="Disordered" evidence="1">
    <location>
        <begin position="1"/>
        <end position="21"/>
    </location>
</feature>
<accession>A0A151GJA0</accession>
<dbReference type="Gene3D" id="2.60.40.10">
    <property type="entry name" value="Immunoglobulins"/>
    <property type="match status" value="1"/>
</dbReference>
<dbReference type="STRING" id="98403.A0A151GJA0"/>
<gene>
    <name evidence="3" type="ORF">DCS_04166</name>
</gene>
<dbReference type="Pfam" id="PF22669">
    <property type="entry name" value="Exo_endo_phos2"/>
    <property type="match status" value="2"/>
</dbReference>
<evidence type="ECO:0000256" key="1">
    <source>
        <dbReference type="SAM" id="MobiDB-lite"/>
    </source>
</evidence>
<name>A0A151GJA0_DRECN</name>
<organism evidence="3 4">
    <name type="scientific">Drechmeria coniospora</name>
    <name type="common">Nematophagous fungus</name>
    <name type="synonym">Meria coniospora</name>
    <dbReference type="NCBI Taxonomy" id="98403"/>
    <lineage>
        <taxon>Eukaryota</taxon>
        <taxon>Fungi</taxon>
        <taxon>Dikarya</taxon>
        <taxon>Ascomycota</taxon>
        <taxon>Pezizomycotina</taxon>
        <taxon>Sordariomycetes</taxon>
        <taxon>Hypocreomycetidae</taxon>
        <taxon>Hypocreales</taxon>
        <taxon>Ophiocordycipitaceae</taxon>
        <taxon>Drechmeria</taxon>
    </lineage>
</organism>
<dbReference type="EMBL" id="LAYC01000002">
    <property type="protein sequence ID" value="KYK57159.1"/>
    <property type="molecule type" value="Genomic_DNA"/>
</dbReference>
<dbReference type="AlphaFoldDB" id="A0A151GJA0"/>
<dbReference type="PANTHER" id="PTHR11200:SF300">
    <property type="entry name" value="TYPE II INOSITOL 1,4,5-TRISPHOSPHATE 5-PHOSPHATASE"/>
    <property type="match status" value="1"/>
</dbReference>
<evidence type="ECO:0000259" key="2">
    <source>
        <dbReference type="SMART" id="SM00128"/>
    </source>
</evidence>
<sequence length="987" mass="108660">MATLSKAPSVHSAASDSADVSSTAPQSLARAVLTRRSEYVRPCSVRVKIGTWNVAACPGTDKDLARWFVAGRGVDENTTRLQTSRNAAVERATGESVDSVRLVGGDHVGLYVLGLQEVVDLSLTRDYVNRAVYTDHSSIDKWQAALEAAMPPGYELVASEQMLGLLLLIYASPEIAPTITNVSSKQVGTGILGYFGNKGAVATRLVLGETTRMAFVNCHLASGAGSNYLERRCWDVGQILAKTQFDPVVHSGVTEDGGERIGDEDFAFWFGDLNFRLDGLPGDDIRRLLTLHARGEYGKPGGNRRQSLDGNRDGGDEGRDGDGDEDEDGIIVMRSSESDDETDGRSQEHIDSDTEPDDFPNDPSQDPTSLQATLDSLLPHDQLKRLIGQRKLFHDGWREGPIAFLPSYKYDIGTVGLFDSSDKQRAPSWCDRILYRTRKDKLGHDTRLREELASKKKDEEMRSRGLEEDDDVLFSYDPETDGDEQAVGNSEVKYDPYDDTTDNRELVEEDVVTKEGYLDHIAQDMYTSHQRITSSDHKPVVSVFTLQYDTVVPELKAKIHAEVARELDRAENEGRPKVTIVVEGGPEDDGNAVDLGSVGLLETATAVITVANTGGVPANFTFVEKPPPEAGEDPVPVWLTTRFRRPAEEGTDFLGRTVTLEPGETILAQIEAQISDIIHLRALNDGHARLEDVLVLRVEDGRDHFIPVRARWLPTCFGRSIDELIRVPDGGIRSFVLDKGIVGAIPDDAAVHCSAPKELFKLTEAIQTMAERCVADESMLEAMTLPRDPGWPFDASTWAAGPTEQTPVKARIVAAMDTDSSVLEALPVELQSSSKLELLSAVLLLFLASLTDGLVPRQLWTKLSTSLPNLTSLPTSAWADIKSQVLELLSSAPNHNIAFVFLTSTVSRVVAEISPTTAPELSGLPGLGRRLSFRRVNDEISRRRRSREKRYAETLGPLVFRANDKEKAMKEKERIIVEMFLRRETDD</sequence>
<dbReference type="Gene3D" id="3.60.10.10">
    <property type="entry name" value="Endonuclease/exonuclease/phosphatase"/>
    <property type="match status" value="1"/>
</dbReference>
<reference evidence="3 4" key="1">
    <citation type="journal article" date="2016" name="Sci. Rep.">
        <title>Insights into Adaptations to a Near-Obligate Nematode Endoparasitic Lifestyle from the Finished Genome of Drechmeria coniospora.</title>
        <authorList>
            <person name="Zhang L."/>
            <person name="Zhou Z."/>
            <person name="Guo Q."/>
            <person name="Fokkens L."/>
            <person name="Miskei M."/>
            <person name="Pocsi I."/>
            <person name="Zhang W."/>
            <person name="Chen M."/>
            <person name="Wang L."/>
            <person name="Sun Y."/>
            <person name="Donzelli B.G."/>
            <person name="Gibson D.M."/>
            <person name="Nelson D.R."/>
            <person name="Luo J.G."/>
            <person name="Rep M."/>
            <person name="Liu H."/>
            <person name="Yang S."/>
            <person name="Wang J."/>
            <person name="Krasnoff S.B."/>
            <person name="Xu Y."/>
            <person name="Molnar I."/>
            <person name="Lin M."/>
        </authorList>
    </citation>
    <scope>NUCLEOTIDE SEQUENCE [LARGE SCALE GENOMIC DNA]</scope>
    <source>
        <strain evidence="3 4">ARSEF 6962</strain>
    </source>
</reference>
<feature type="region of interest" description="Disordered" evidence="1">
    <location>
        <begin position="295"/>
        <end position="369"/>
    </location>
</feature>
<dbReference type="Proteomes" id="UP000076580">
    <property type="component" value="Chromosome 02"/>
</dbReference>
<feature type="compositionally biased region" description="Basic and acidic residues" evidence="1">
    <location>
        <begin position="343"/>
        <end position="352"/>
    </location>
</feature>
<keyword evidence="4" id="KW-1185">Reference proteome</keyword>